<keyword evidence="3" id="KW-1185">Reference proteome</keyword>
<reference evidence="2 3" key="1">
    <citation type="submission" date="2023-01" db="EMBL/GenBank/DDBJ databases">
        <title>Analysis of 21 Apiospora genomes using comparative genomics revels a genus with tremendous synthesis potential of carbohydrate active enzymes and secondary metabolites.</title>
        <authorList>
            <person name="Sorensen T."/>
        </authorList>
    </citation>
    <scope>NUCLEOTIDE SEQUENCE [LARGE SCALE GENOMIC DNA]</scope>
    <source>
        <strain evidence="2 3">CBS 83171</strain>
    </source>
</reference>
<dbReference type="EMBL" id="JAQQWM010000005">
    <property type="protein sequence ID" value="KAK8064161.1"/>
    <property type="molecule type" value="Genomic_DNA"/>
</dbReference>
<proteinExistence type="predicted"/>
<organism evidence="2 3">
    <name type="scientific">Apiospora saccharicola</name>
    <dbReference type="NCBI Taxonomy" id="335842"/>
    <lineage>
        <taxon>Eukaryota</taxon>
        <taxon>Fungi</taxon>
        <taxon>Dikarya</taxon>
        <taxon>Ascomycota</taxon>
        <taxon>Pezizomycotina</taxon>
        <taxon>Sordariomycetes</taxon>
        <taxon>Xylariomycetidae</taxon>
        <taxon>Amphisphaeriales</taxon>
        <taxon>Apiosporaceae</taxon>
        <taxon>Apiospora</taxon>
    </lineage>
</organism>
<dbReference type="Proteomes" id="UP001446871">
    <property type="component" value="Unassembled WGS sequence"/>
</dbReference>
<comment type="caution">
    <text evidence="2">The sequence shown here is derived from an EMBL/GenBank/DDBJ whole genome shotgun (WGS) entry which is preliminary data.</text>
</comment>
<sequence>MEAAASGAAPGAASGHEHPEQLDPRAVKRAKKLKQLFATVLIRIKHLKRNQGLAENEEGAASEEEIMEAAQEVSQEEEFNEVFAVGSKPLELKETGWKDLPNEMKLHILKILIMTPEFVHFRFDPAIRQIQCPNRDRLNAARMACTFFKNKLDKLVARSSYADTQFRSAVKVVMTALRSDDRESVEQRLEESDFKFDFEDYVWPASMADGLRDALK</sequence>
<evidence type="ECO:0000313" key="2">
    <source>
        <dbReference type="EMBL" id="KAK8064161.1"/>
    </source>
</evidence>
<feature type="region of interest" description="Disordered" evidence="1">
    <location>
        <begin position="1"/>
        <end position="21"/>
    </location>
</feature>
<feature type="compositionally biased region" description="Low complexity" evidence="1">
    <location>
        <begin position="1"/>
        <end position="14"/>
    </location>
</feature>
<gene>
    <name evidence="2" type="ORF">PG996_008813</name>
</gene>
<evidence type="ECO:0000256" key="1">
    <source>
        <dbReference type="SAM" id="MobiDB-lite"/>
    </source>
</evidence>
<name>A0ABR1V1K1_9PEZI</name>
<evidence type="ECO:0000313" key="3">
    <source>
        <dbReference type="Proteomes" id="UP001446871"/>
    </source>
</evidence>
<accession>A0ABR1V1K1</accession>
<protein>
    <submittedName>
        <fullName evidence="2">Uncharacterized protein</fullName>
    </submittedName>
</protein>